<feature type="domain" description="DUF7371" evidence="2">
    <location>
        <begin position="393"/>
        <end position="592"/>
    </location>
</feature>
<accession>A0A4S8SIG6</accession>
<organism evidence="3 4">
    <name type="scientific">Aureobasidium pullulans</name>
    <name type="common">Black yeast</name>
    <name type="synonym">Pullularia pullulans</name>
    <dbReference type="NCBI Taxonomy" id="5580"/>
    <lineage>
        <taxon>Eukaryota</taxon>
        <taxon>Fungi</taxon>
        <taxon>Dikarya</taxon>
        <taxon>Ascomycota</taxon>
        <taxon>Pezizomycotina</taxon>
        <taxon>Dothideomycetes</taxon>
        <taxon>Dothideomycetidae</taxon>
        <taxon>Dothideales</taxon>
        <taxon>Saccotheciaceae</taxon>
        <taxon>Aureobasidium</taxon>
    </lineage>
</organism>
<dbReference type="InterPro" id="IPR055795">
    <property type="entry name" value="DUF7371"/>
</dbReference>
<dbReference type="Proteomes" id="UP000304951">
    <property type="component" value="Unassembled WGS sequence"/>
</dbReference>
<evidence type="ECO:0000313" key="3">
    <source>
        <dbReference type="EMBL" id="THV70504.1"/>
    </source>
</evidence>
<proteinExistence type="predicted"/>
<protein>
    <recommendedName>
        <fullName evidence="2">DUF7371 domain-containing protein</fullName>
    </recommendedName>
</protein>
<keyword evidence="1" id="KW-0732">Signal</keyword>
<dbReference type="Pfam" id="PF24086">
    <property type="entry name" value="DUF7371"/>
    <property type="match status" value="1"/>
</dbReference>
<evidence type="ECO:0000313" key="4">
    <source>
        <dbReference type="Proteomes" id="UP000304951"/>
    </source>
</evidence>
<dbReference type="EMBL" id="QZAF01000196">
    <property type="protein sequence ID" value="THV70504.1"/>
    <property type="molecule type" value="Genomic_DNA"/>
</dbReference>
<sequence length="596" mass="62200">MHLATSLVALSLVGLSLAISQSQNALSSCEPVTETVTLMSCPSETTLASAIDSTTTASYSTITSFSTLTSYVTVSPSQTLAGPVSSSVDVLPSSSGYSYIDHDGTTSWISDVSPTVSFSSTVTETVQMTVFPVATDDIQVTVTQTTVLTITPPVVTSIESQSSVALAGQSDEETTTSTVTSYRTKSVISVLTVYLSSRSSKPAALMTSSAAASAELTSHSTSTGPPTSAESVCSVSYVDITTDFTYTVIATPSAGFSSVINSVGNLSSYAPIASAWNTTMHPSATLTGSLYKPSGFSGAVTTPTASLVSSVSVGAASQKSATAISPVVPSSALRHGNNGSTVSSSATGYVPFMPDPVISLSAPAAFSRTSSTLSKKYTNTSSSAMPTPTVCGEHGEFTLTWEDEPTFLPTEPITDPSDAPPVFNPYHHMYFSDGFVYAPPPSVPFVAVSSPRLVMFVANETGDNDNHSEGGQLSGEIGAGTRRSSDAFWFNAHSAYLGCENHSAHQCVLKITGLVYQSETKSEVAAFHQTVKLLPCYLPNNCHLTQIDFAESMKGLSGLRIQASVNDEPVSWFMDNLALGWSNNTCAAGLLRARSR</sequence>
<evidence type="ECO:0000256" key="1">
    <source>
        <dbReference type="SAM" id="SignalP"/>
    </source>
</evidence>
<dbReference type="AlphaFoldDB" id="A0A4S8SIG6"/>
<comment type="caution">
    <text evidence="3">The sequence shown here is derived from an EMBL/GenBank/DDBJ whole genome shotgun (WGS) entry which is preliminary data.</text>
</comment>
<name>A0A4S8SIG6_AURPU</name>
<evidence type="ECO:0000259" key="2">
    <source>
        <dbReference type="Pfam" id="PF24086"/>
    </source>
</evidence>
<feature type="chain" id="PRO_5020566462" description="DUF7371 domain-containing protein" evidence="1">
    <location>
        <begin position="19"/>
        <end position="596"/>
    </location>
</feature>
<reference evidence="3 4" key="1">
    <citation type="submission" date="2018-10" db="EMBL/GenBank/DDBJ databases">
        <title>Fifty Aureobasidium pullulans genomes reveal a recombining polyextremotolerant generalist.</title>
        <authorList>
            <person name="Gostincar C."/>
            <person name="Turk M."/>
            <person name="Zajc J."/>
            <person name="Gunde-Cimerman N."/>
        </authorList>
    </citation>
    <scope>NUCLEOTIDE SEQUENCE [LARGE SCALE GENOMIC DNA]</scope>
    <source>
        <strain evidence="3 4">EXF-11900</strain>
    </source>
</reference>
<feature type="signal peptide" evidence="1">
    <location>
        <begin position="1"/>
        <end position="18"/>
    </location>
</feature>
<gene>
    <name evidence="3" type="ORF">D6D28_05120</name>
</gene>